<proteinExistence type="predicted"/>
<dbReference type="EMBL" id="JAVFWL010000005">
    <property type="protein sequence ID" value="KAK6756099.1"/>
    <property type="molecule type" value="Genomic_DNA"/>
</dbReference>
<sequence>MIKRSSIKFTTSEPGPALEEALHRLTYRRHLRSGTLAQPCLAAVSSYVTRYYAESPGLSTRLLLKSNIWPLTQLHRASFAAQTGDGRWLGCGDILAVICDATR</sequence>
<evidence type="ECO:0000313" key="2">
    <source>
        <dbReference type="Proteomes" id="UP001303046"/>
    </source>
</evidence>
<comment type="caution">
    <text evidence="1">The sequence shown here is derived from an EMBL/GenBank/DDBJ whole genome shotgun (WGS) entry which is preliminary data.</text>
</comment>
<accession>A0ABR1E0D1</accession>
<name>A0ABR1E0D1_NECAM</name>
<protein>
    <submittedName>
        <fullName evidence="1">Uncharacterized protein</fullName>
    </submittedName>
</protein>
<gene>
    <name evidence="1" type="primary">Necator_chrV.g19263</name>
    <name evidence="1" type="ORF">RB195_014471</name>
</gene>
<organism evidence="1 2">
    <name type="scientific">Necator americanus</name>
    <name type="common">Human hookworm</name>
    <dbReference type="NCBI Taxonomy" id="51031"/>
    <lineage>
        <taxon>Eukaryota</taxon>
        <taxon>Metazoa</taxon>
        <taxon>Ecdysozoa</taxon>
        <taxon>Nematoda</taxon>
        <taxon>Chromadorea</taxon>
        <taxon>Rhabditida</taxon>
        <taxon>Rhabditina</taxon>
        <taxon>Rhabditomorpha</taxon>
        <taxon>Strongyloidea</taxon>
        <taxon>Ancylostomatidae</taxon>
        <taxon>Bunostominae</taxon>
        <taxon>Necator</taxon>
    </lineage>
</organism>
<keyword evidence="2" id="KW-1185">Reference proteome</keyword>
<reference evidence="1 2" key="1">
    <citation type="submission" date="2023-08" db="EMBL/GenBank/DDBJ databases">
        <title>A Necator americanus chromosomal reference genome.</title>
        <authorList>
            <person name="Ilik V."/>
            <person name="Petrzelkova K.J."/>
            <person name="Pardy F."/>
            <person name="Fuh T."/>
            <person name="Niatou-Singa F.S."/>
            <person name="Gouil Q."/>
            <person name="Baker L."/>
            <person name="Ritchie M.E."/>
            <person name="Jex A.R."/>
            <person name="Gazzola D."/>
            <person name="Li H."/>
            <person name="Toshio Fujiwara R."/>
            <person name="Zhan B."/>
            <person name="Aroian R.V."/>
            <person name="Pafco B."/>
            <person name="Schwarz E.M."/>
        </authorList>
    </citation>
    <scope>NUCLEOTIDE SEQUENCE [LARGE SCALE GENOMIC DNA]</scope>
    <source>
        <strain evidence="1 2">Aroian</strain>
        <tissue evidence="1">Whole animal</tissue>
    </source>
</reference>
<evidence type="ECO:0000313" key="1">
    <source>
        <dbReference type="EMBL" id="KAK6756099.1"/>
    </source>
</evidence>
<dbReference type="Proteomes" id="UP001303046">
    <property type="component" value="Unassembled WGS sequence"/>
</dbReference>